<comment type="caution">
    <text evidence="1">The sequence shown here is derived from an EMBL/GenBank/DDBJ whole genome shotgun (WGS) entry which is preliminary data.</text>
</comment>
<gene>
    <name evidence="1" type="ORF">DL764_001339</name>
</gene>
<proteinExistence type="predicted"/>
<dbReference type="EMBL" id="QJNU01000041">
    <property type="protein sequence ID" value="RYP09292.1"/>
    <property type="molecule type" value="Genomic_DNA"/>
</dbReference>
<keyword evidence="2" id="KW-1185">Reference proteome</keyword>
<dbReference type="AlphaFoldDB" id="A0A4Q4TRF0"/>
<evidence type="ECO:0000313" key="1">
    <source>
        <dbReference type="EMBL" id="RYP09292.1"/>
    </source>
</evidence>
<protein>
    <submittedName>
        <fullName evidence="1">Uncharacterized protein</fullName>
    </submittedName>
</protein>
<sequence length="96" mass="10826">MASLRSQLIAYYQNNAASHDGIYTAMSLLRELTVLIEGDGLECLELSLVYVEQARLFGLLGDERGRRDKLRKALQFRLLCLGADHPTVSRLVEDMN</sequence>
<accession>A0A4Q4TRF0</accession>
<reference evidence="1 2" key="1">
    <citation type="submission" date="2018-06" db="EMBL/GenBank/DDBJ databases">
        <title>Complete Genomes of Monosporascus.</title>
        <authorList>
            <person name="Robinson A.J."/>
            <person name="Natvig D.O."/>
        </authorList>
    </citation>
    <scope>NUCLEOTIDE SEQUENCE [LARGE SCALE GENOMIC DNA]</scope>
    <source>
        <strain evidence="1 2">CBS 110550</strain>
    </source>
</reference>
<dbReference type="STRING" id="155417.A0A4Q4TRF0"/>
<evidence type="ECO:0000313" key="2">
    <source>
        <dbReference type="Proteomes" id="UP000293360"/>
    </source>
</evidence>
<name>A0A4Q4TRF0_9PEZI</name>
<dbReference type="OrthoDB" id="4722328at2759"/>
<dbReference type="Proteomes" id="UP000293360">
    <property type="component" value="Unassembled WGS sequence"/>
</dbReference>
<organism evidence="1 2">
    <name type="scientific">Monosporascus ibericus</name>
    <dbReference type="NCBI Taxonomy" id="155417"/>
    <lineage>
        <taxon>Eukaryota</taxon>
        <taxon>Fungi</taxon>
        <taxon>Dikarya</taxon>
        <taxon>Ascomycota</taxon>
        <taxon>Pezizomycotina</taxon>
        <taxon>Sordariomycetes</taxon>
        <taxon>Xylariomycetidae</taxon>
        <taxon>Xylariales</taxon>
        <taxon>Xylariales incertae sedis</taxon>
        <taxon>Monosporascus</taxon>
    </lineage>
</organism>